<dbReference type="SUPFAM" id="SSF48452">
    <property type="entry name" value="TPR-like"/>
    <property type="match status" value="1"/>
</dbReference>
<gene>
    <name evidence="1" type="ORF">WJU16_01945</name>
</gene>
<dbReference type="PROSITE" id="PS51257">
    <property type="entry name" value="PROKAR_LIPOPROTEIN"/>
    <property type="match status" value="1"/>
</dbReference>
<dbReference type="Gene3D" id="1.25.40.390">
    <property type="match status" value="1"/>
</dbReference>
<evidence type="ECO:0000313" key="1">
    <source>
        <dbReference type="EMBL" id="WZN41797.1"/>
    </source>
</evidence>
<protein>
    <submittedName>
        <fullName evidence="1">SusD/RagB family nutrient-binding outer membrane lipoprotein</fullName>
    </submittedName>
</protein>
<dbReference type="EMBL" id="CP149822">
    <property type="protein sequence ID" value="WZN41797.1"/>
    <property type="molecule type" value="Genomic_DNA"/>
</dbReference>
<reference evidence="2" key="1">
    <citation type="submission" date="2024-03" db="EMBL/GenBank/DDBJ databases">
        <title>Chitinophaga horti sp. nov., isolated from garden soil.</title>
        <authorList>
            <person name="Lee D.S."/>
            <person name="Han D.M."/>
            <person name="Baek J.H."/>
            <person name="Choi D.G."/>
            <person name="Jeon J.H."/>
            <person name="Jeon C.O."/>
        </authorList>
    </citation>
    <scope>NUCLEOTIDE SEQUENCE [LARGE SCALE GENOMIC DNA]</scope>
    <source>
        <strain evidence="2">GPA1</strain>
    </source>
</reference>
<dbReference type="InterPro" id="IPR041662">
    <property type="entry name" value="SusD-like_2"/>
</dbReference>
<name>A0ABZ2YR41_9BACT</name>
<proteinExistence type="predicted"/>
<sequence length="538" mass="59849">MKRIIYSLLCCGVLIGSASCRKGFEEMNKPFSDADESRASIPGMYNGIVESFTKYGDDALNVSLLYPITNQQAYQNTLAPYVNYAGGYWGQYYPALQNYRKLISLIDQQPDAASFTNVRHMATILLASRTLRMLDYYGDIPYSQAVKAQEGAINFRPGYDKQADVYKSVLADLKTATDGLTTAAGQTSIGASESFLKGDVDAWRKFGNALRLRYAVRLFNKETALSTAIITEIVGGNEQLPDNQSVAVDDIWKNNFGLWPSNFSNTNIFGALDAKWNSYAELSISNMRMSSNVWQQLSSTNATDGSGIFDPRTYVWFMTNNADEWAPQPQDGSKPEGGRPYEGGMTARRAIGADAANKFSGVNFNLAADRVYYPILIITEADVHFLKAEIYQRGMGVAKDIAKAKLEYEDGLRSSTDFWYGYANNSNFWATKPTPPTALQMTAFLTHPKVLYNGANDADALRKIATQAWLATLFQPWEAWAIVRRTGLTPKDPNYSPSVVNKLPYPDDENINNHENWQAATNGASPGQQVLQKVYWMP</sequence>
<keyword evidence="1" id="KW-0449">Lipoprotein</keyword>
<dbReference type="Pfam" id="PF12771">
    <property type="entry name" value="SusD-like_2"/>
    <property type="match status" value="1"/>
</dbReference>
<dbReference type="Proteomes" id="UP001485459">
    <property type="component" value="Chromosome"/>
</dbReference>
<organism evidence="1 2">
    <name type="scientific">Chitinophaga pollutisoli</name>
    <dbReference type="NCBI Taxonomy" id="3133966"/>
    <lineage>
        <taxon>Bacteria</taxon>
        <taxon>Pseudomonadati</taxon>
        <taxon>Bacteroidota</taxon>
        <taxon>Chitinophagia</taxon>
        <taxon>Chitinophagales</taxon>
        <taxon>Chitinophagaceae</taxon>
        <taxon>Chitinophaga</taxon>
    </lineage>
</organism>
<dbReference type="InterPro" id="IPR011990">
    <property type="entry name" value="TPR-like_helical_dom_sf"/>
</dbReference>
<accession>A0ABZ2YR41</accession>
<dbReference type="RefSeq" id="WP_341836645.1">
    <property type="nucleotide sequence ID" value="NZ_CP149822.1"/>
</dbReference>
<keyword evidence="2" id="KW-1185">Reference proteome</keyword>
<evidence type="ECO:0000313" key="2">
    <source>
        <dbReference type="Proteomes" id="UP001485459"/>
    </source>
</evidence>